<dbReference type="SUPFAM" id="SSF53098">
    <property type="entry name" value="Ribonuclease H-like"/>
    <property type="match status" value="1"/>
</dbReference>
<protein>
    <recommendedName>
        <fullName evidence="1">Exonuclease domain-containing protein</fullName>
    </recommendedName>
</protein>
<dbReference type="Gene3D" id="3.30.420.10">
    <property type="entry name" value="Ribonuclease H-like superfamily/Ribonuclease H"/>
    <property type="match status" value="1"/>
</dbReference>
<dbReference type="InterPro" id="IPR012337">
    <property type="entry name" value="RNaseH-like_sf"/>
</dbReference>
<evidence type="ECO:0000259" key="1">
    <source>
        <dbReference type="Pfam" id="PF00929"/>
    </source>
</evidence>
<reference evidence="2" key="2">
    <citation type="submission" date="2025-05" db="UniProtKB">
        <authorList>
            <consortium name="EnsemblMetazoa"/>
        </authorList>
    </citation>
    <scope>IDENTIFICATION</scope>
</reference>
<organism evidence="2 3">
    <name type="scientific">Drosophila rhopaloa</name>
    <name type="common">Fruit fly</name>
    <dbReference type="NCBI Taxonomy" id="1041015"/>
    <lineage>
        <taxon>Eukaryota</taxon>
        <taxon>Metazoa</taxon>
        <taxon>Ecdysozoa</taxon>
        <taxon>Arthropoda</taxon>
        <taxon>Hexapoda</taxon>
        <taxon>Insecta</taxon>
        <taxon>Pterygota</taxon>
        <taxon>Neoptera</taxon>
        <taxon>Endopterygota</taxon>
        <taxon>Diptera</taxon>
        <taxon>Brachycera</taxon>
        <taxon>Muscomorpha</taxon>
        <taxon>Ephydroidea</taxon>
        <taxon>Drosophilidae</taxon>
        <taxon>Drosophila</taxon>
        <taxon>Sophophora</taxon>
    </lineage>
</organism>
<sequence length="157" mass="17988">MSTDIVWIDMDNSGSDPETDLILNFACFITDKDGNIKSVGPYFAINHPEEKFYKSGSFQMSVARELGVLDRCRNSSVKPEQAEDLMLNYLKNNVPRKACPIAGPFIHIDRVFIKKHMPSVDDYLNHDFVHLIVRYYPTPLPRMLTVHRCRGLAPVPY</sequence>
<dbReference type="RefSeq" id="XP_016973737.2">
    <property type="nucleotide sequence ID" value="XM_017118248.2"/>
</dbReference>
<feature type="domain" description="Exonuclease" evidence="1">
    <location>
        <begin position="6"/>
        <end position="134"/>
    </location>
</feature>
<dbReference type="Proteomes" id="UP001652680">
    <property type="component" value="Unassembled WGS sequence"/>
</dbReference>
<dbReference type="Pfam" id="PF00929">
    <property type="entry name" value="RNase_T"/>
    <property type="match status" value="1"/>
</dbReference>
<evidence type="ECO:0000313" key="3">
    <source>
        <dbReference type="Proteomes" id="UP001652680"/>
    </source>
</evidence>
<proteinExistence type="predicted"/>
<reference evidence="3" key="1">
    <citation type="journal article" date="2021" name="Elife">
        <title>Highly contiguous assemblies of 101 drosophilid genomes.</title>
        <authorList>
            <person name="Kim B.Y."/>
            <person name="Wang J.R."/>
            <person name="Miller D.E."/>
            <person name="Barmina O."/>
            <person name="Delaney E."/>
            <person name="Thompson A."/>
            <person name="Comeault A.A."/>
            <person name="Peede D."/>
            <person name="D'Agostino E.R."/>
            <person name="Pelaez J."/>
            <person name="Aguilar J.M."/>
            <person name="Haji D."/>
            <person name="Matsunaga T."/>
            <person name="Armstrong E.E."/>
            <person name="Zych M."/>
            <person name="Ogawa Y."/>
            <person name="Stamenkovic-Radak M."/>
            <person name="Jelic M."/>
            <person name="Veselinovic M.S."/>
            <person name="Tanaskovic M."/>
            <person name="Eric P."/>
            <person name="Gao J.J."/>
            <person name="Katoh T.K."/>
            <person name="Toda M.J."/>
            <person name="Watabe H."/>
            <person name="Watada M."/>
            <person name="Davis J.S."/>
            <person name="Moyle L.C."/>
            <person name="Manoli G."/>
            <person name="Bertolini E."/>
            <person name="Kostal V."/>
            <person name="Hawley R.S."/>
            <person name="Takahashi A."/>
            <person name="Jones C.D."/>
            <person name="Price D.K."/>
            <person name="Whiteman N."/>
            <person name="Kopp A."/>
            <person name="Matute D.R."/>
            <person name="Petrov D.A."/>
        </authorList>
    </citation>
    <scope>NUCLEOTIDE SEQUENCE [LARGE SCALE GENOMIC DNA]</scope>
</reference>
<accession>A0ABM5H317</accession>
<name>A0ABM5H317_DRORH</name>
<keyword evidence="3" id="KW-1185">Reference proteome</keyword>
<dbReference type="InterPro" id="IPR013520">
    <property type="entry name" value="Ribonucl_H"/>
</dbReference>
<dbReference type="EnsemblMetazoa" id="XM_017118248.2">
    <property type="protein sequence ID" value="XP_016973737.2"/>
    <property type="gene ID" value="LOC108040679"/>
</dbReference>
<dbReference type="GeneID" id="108040679"/>
<dbReference type="InterPro" id="IPR036397">
    <property type="entry name" value="RNaseH_sf"/>
</dbReference>
<evidence type="ECO:0000313" key="2">
    <source>
        <dbReference type="EnsemblMetazoa" id="XP_016973737.2"/>
    </source>
</evidence>